<organism evidence="2 3">
    <name type="scientific">Pedococcus aerophilus</name>
    <dbReference type="NCBI Taxonomy" id="436356"/>
    <lineage>
        <taxon>Bacteria</taxon>
        <taxon>Bacillati</taxon>
        <taxon>Actinomycetota</taxon>
        <taxon>Actinomycetes</taxon>
        <taxon>Micrococcales</taxon>
        <taxon>Intrasporangiaceae</taxon>
        <taxon>Pedococcus</taxon>
    </lineage>
</organism>
<dbReference type="EMBL" id="BAAARN010000004">
    <property type="protein sequence ID" value="GAA2738935.1"/>
    <property type="molecule type" value="Genomic_DNA"/>
</dbReference>
<evidence type="ECO:0000313" key="3">
    <source>
        <dbReference type="Proteomes" id="UP001501326"/>
    </source>
</evidence>
<name>A0ABN3UV98_9MICO</name>
<protein>
    <submittedName>
        <fullName evidence="2">Uncharacterized protein</fullName>
    </submittedName>
</protein>
<feature type="region of interest" description="Disordered" evidence="1">
    <location>
        <begin position="1"/>
        <end position="108"/>
    </location>
</feature>
<evidence type="ECO:0000313" key="2">
    <source>
        <dbReference type="EMBL" id="GAA2738935.1"/>
    </source>
</evidence>
<evidence type="ECO:0000256" key="1">
    <source>
        <dbReference type="SAM" id="MobiDB-lite"/>
    </source>
</evidence>
<sequence>MAGSSGWGCGHRDLEGGHHGRLPGLGAAAVAGEHGRDGQKEQGKEETGHREAVEENIQVGPTCWHTRPLYLLEPPQPQRSDHGEGAGDQDIPDDTRHQVWGSTSGLGP</sequence>
<accession>A0ABN3UV98</accession>
<comment type="caution">
    <text evidence="2">The sequence shown here is derived from an EMBL/GenBank/DDBJ whole genome shotgun (WGS) entry which is preliminary data.</text>
</comment>
<proteinExistence type="predicted"/>
<dbReference type="Proteomes" id="UP001501326">
    <property type="component" value="Unassembled WGS sequence"/>
</dbReference>
<feature type="compositionally biased region" description="Basic and acidic residues" evidence="1">
    <location>
        <begin position="33"/>
        <end position="53"/>
    </location>
</feature>
<gene>
    <name evidence="2" type="ORF">GCM10009867_32770</name>
</gene>
<reference evidence="2 3" key="1">
    <citation type="journal article" date="2019" name="Int. J. Syst. Evol. Microbiol.">
        <title>The Global Catalogue of Microorganisms (GCM) 10K type strain sequencing project: providing services to taxonomists for standard genome sequencing and annotation.</title>
        <authorList>
            <consortium name="The Broad Institute Genomics Platform"/>
            <consortium name="The Broad Institute Genome Sequencing Center for Infectious Disease"/>
            <person name="Wu L."/>
            <person name="Ma J."/>
        </authorList>
    </citation>
    <scope>NUCLEOTIDE SEQUENCE [LARGE SCALE GENOMIC DNA]</scope>
    <source>
        <strain evidence="2 3">JCM 16378</strain>
    </source>
</reference>
<keyword evidence="3" id="KW-1185">Reference proteome</keyword>